<accession>A0ABP1RUJ0</accession>
<keyword evidence="1" id="KW-0472">Membrane</keyword>
<keyword evidence="3" id="KW-1185">Reference proteome</keyword>
<feature type="transmembrane region" description="Helical" evidence="1">
    <location>
        <begin position="1121"/>
        <end position="1150"/>
    </location>
</feature>
<evidence type="ECO:0000313" key="2">
    <source>
        <dbReference type="EMBL" id="CAL8136173.1"/>
    </source>
</evidence>
<dbReference type="SUPFAM" id="SSF57924">
    <property type="entry name" value="Inhibitor of apoptosis (IAP) repeat"/>
    <property type="match status" value="1"/>
</dbReference>
<dbReference type="SUPFAM" id="SSF48452">
    <property type="entry name" value="TPR-like"/>
    <property type="match status" value="2"/>
</dbReference>
<dbReference type="InterPro" id="IPR001370">
    <property type="entry name" value="BIR_rpt"/>
</dbReference>
<evidence type="ECO:0000313" key="3">
    <source>
        <dbReference type="Proteomes" id="UP001642540"/>
    </source>
</evidence>
<gene>
    <name evidence="2" type="ORF">ODALV1_LOCUS26317</name>
</gene>
<dbReference type="Proteomes" id="UP001642540">
    <property type="component" value="Unassembled WGS sequence"/>
</dbReference>
<name>A0ABP1RUJ0_9HEXA</name>
<dbReference type="InterPro" id="IPR011990">
    <property type="entry name" value="TPR-like_helical_dom_sf"/>
</dbReference>
<dbReference type="PANTHER" id="PTHR10044:SF139">
    <property type="entry name" value="DEATH-ASSOCIATED INHIBITOR OF APOPTOSIS 2"/>
    <property type="match status" value="1"/>
</dbReference>
<protein>
    <submittedName>
        <fullName evidence="2">Uncharacterized protein</fullName>
    </submittedName>
</protein>
<proteinExistence type="predicted"/>
<dbReference type="EMBL" id="CAXLJM020000111">
    <property type="protein sequence ID" value="CAL8136173.1"/>
    <property type="molecule type" value="Genomic_DNA"/>
</dbReference>
<reference evidence="2 3" key="1">
    <citation type="submission" date="2024-08" db="EMBL/GenBank/DDBJ databases">
        <authorList>
            <person name="Cucini C."/>
            <person name="Frati F."/>
        </authorList>
    </citation>
    <scope>NUCLEOTIDE SEQUENCE [LARGE SCALE GENOMIC DNA]</scope>
</reference>
<dbReference type="CDD" id="cd00022">
    <property type="entry name" value="BIR"/>
    <property type="match status" value="1"/>
</dbReference>
<evidence type="ECO:0000256" key="1">
    <source>
        <dbReference type="SAM" id="Phobius"/>
    </source>
</evidence>
<dbReference type="InterPro" id="IPR050784">
    <property type="entry name" value="IAP"/>
</dbReference>
<comment type="caution">
    <text evidence="2">The sequence shown here is derived from an EMBL/GenBank/DDBJ whole genome shotgun (WGS) entry which is preliminary data.</text>
</comment>
<feature type="transmembrane region" description="Helical" evidence="1">
    <location>
        <begin position="915"/>
        <end position="939"/>
    </location>
</feature>
<dbReference type="Gene3D" id="1.10.1170.10">
    <property type="entry name" value="Inhibitor Of Apoptosis Protein (2mihbC-IAP-1), Chain A"/>
    <property type="match status" value="1"/>
</dbReference>
<dbReference type="Pfam" id="PF00653">
    <property type="entry name" value="BIR"/>
    <property type="match status" value="1"/>
</dbReference>
<organism evidence="2 3">
    <name type="scientific">Orchesella dallaii</name>
    <dbReference type="NCBI Taxonomy" id="48710"/>
    <lineage>
        <taxon>Eukaryota</taxon>
        <taxon>Metazoa</taxon>
        <taxon>Ecdysozoa</taxon>
        <taxon>Arthropoda</taxon>
        <taxon>Hexapoda</taxon>
        <taxon>Collembola</taxon>
        <taxon>Entomobryomorpha</taxon>
        <taxon>Entomobryoidea</taxon>
        <taxon>Orchesellidae</taxon>
        <taxon>Orchesellinae</taxon>
        <taxon>Orchesella</taxon>
    </lineage>
</organism>
<sequence length="1159" mass="132361">MEDKYVTHIRRNLNVLIRQTTCHSLFLTFLQAKGIIGKTDVVLIQNSINENSISHAISAYKYADTYALLVVESSHLPSTILEKLNELKRLNEAQLFGARSFQALLKYLREDNIDVARTQYQLATVKLEQYNYNESGSMMAEVLKKFMAQENNQELQLEIANVKKSIAKSLLFAGKPKEAIPAFSEAYQNRKDFDLSQSKNPQISLDLIAGEINCLLEIGEYEYCLSHWQKHLDIYEGKPGEVEKKIVPFILIQISTVYEKSGDKEKAVEVVMEAYKKAEIWFDTDVNLADVGYEVGRVLANLDKIHEAIEVSTRVFECRLKALGEDNLGTLFSQTQLGDFKRRADLTKEAIPILQDAHNRLSKKVGVDHMMTLETKMDLAMAKSVEGELDEALSMAGEVLASFWRIYGPYSDIVLNAIARIVAILIPMRAYGDALFLNVELERIITEKFGSNDNRLPKLREVIAKLNEQNCYDKLETGNAAELLKNIYLRLRIAFPDFNMFKSEHARFETFSRTREWPKPFIKPDDCAKVGFFYLEYGDHVQCAFCRGVLSNWEEGDDPRKEHEDKFPQCPFICGEDVVATLLLNTILAFPIRLDNDCFINLVGKGIQTESLIPFLKIDDLIIPSYTFTITLEYSNVSTANEESDIVNNITLQESYLRYYPKLRGDCLVFILHTLNFNETVTAIHQSGYGTSDETIFFLQLPIWSEWNSHLESFSALHLHSPYIFHANIVFLGPNSNTSGVHCYVCLPNTLKLYLIKATSFKSFLSLKRFAQQLNGNGHKRHLVLQSAICDLNLDHCLKFKEDSTKQHNKNTFFKHIQAYCSPPMVVLFIATQQTLNVSLVSKAKHVPEDELHDFEWLTQIRYGEMLIQRIPNHIITTRDRFLILRNFRVKVLSCVTAKSISQQFDYVIVTTLDVYTWLALLTVSLVYGVLYGSIFRGLDVMWPLTSQACWLKHSRKSVCLLWVSLIFVTSFYSSSISSESMQLADLPSFSRLLEIGYKLWEPIKQHVSRFASSYEKGLIVNSFRNALGSGSTGERNYLTVDEVSNFFYDGNGSYIHHPDYQNLSKLVHTLTTQAGIPTKFENLQIDVRQNEIRELKMMAVGAFLSPKPIELKSALGVSLLVLYGVGTVLIVVNFHAFALASFKFMILLIRRWINKLFK</sequence>
<keyword evidence="1" id="KW-1133">Transmembrane helix</keyword>
<dbReference type="PROSITE" id="PS50143">
    <property type="entry name" value="BIR_REPEAT_2"/>
    <property type="match status" value="1"/>
</dbReference>
<keyword evidence="1" id="KW-0812">Transmembrane</keyword>
<feature type="transmembrane region" description="Helical" evidence="1">
    <location>
        <begin position="960"/>
        <end position="978"/>
    </location>
</feature>
<dbReference type="Gene3D" id="1.25.40.10">
    <property type="entry name" value="Tetratricopeptide repeat domain"/>
    <property type="match status" value="2"/>
</dbReference>
<dbReference type="SMART" id="SM00238">
    <property type="entry name" value="BIR"/>
    <property type="match status" value="1"/>
</dbReference>
<dbReference type="PANTHER" id="PTHR10044">
    <property type="entry name" value="INHIBITOR OF APOPTOSIS"/>
    <property type="match status" value="1"/>
</dbReference>